<reference evidence="3" key="1">
    <citation type="submission" date="2016-10" db="EMBL/GenBank/DDBJ databases">
        <authorList>
            <person name="Varghese N."/>
            <person name="Submissions S."/>
        </authorList>
    </citation>
    <scope>NUCLEOTIDE SEQUENCE [LARGE SCALE GENOMIC DNA]</scope>
    <source>
        <strain evidence="3">DSM 44654</strain>
    </source>
</reference>
<evidence type="ECO:0000313" key="3">
    <source>
        <dbReference type="Proteomes" id="UP000198878"/>
    </source>
</evidence>
<dbReference type="EMBL" id="FNUJ01000006">
    <property type="protein sequence ID" value="SEF32647.1"/>
    <property type="molecule type" value="Genomic_DNA"/>
</dbReference>
<evidence type="ECO:0000256" key="1">
    <source>
        <dbReference type="SAM" id="Phobius"/>
    </source>
</evidence>
<feature type="transmembrane region" description="Helical" evidence="1">
    <location>
        <begin position="12"/>
        <end position="33"/>
    </location>
</feature>
<dbReference type="RefSeq" id="WP_086679415.1">
    <property type="nucleotide sequence ID" value="NZ_FNUJ01000006.1"/>
</dbReference>
<gene>
    <name evidence="2" type="ORF">SAMN05421837_106362</name>
</gene>
<organism evidence="2 3">
    <name type="scientific">Amycolatopsis pretoriensis</name>
    <dbReference type="NCBI Taxonomy" id="218821"/>
    <lineage>
        <taxon>Bacteria</taxon>
        <taxon>Bacillati</taxon>
        <taxon>Actinomycetota</taxon>
        <taxon>Actinomycetes</taxon>
        <taxon>Pseudonocardiales</taxon>
        <taxon>Pseudonocardiaceae</taxon>
        <taxon>Amycolatopsis</taxon>
    </lineage>
</organism>
<sequence>MVSAPRAAPHEPRAFGLALLDALTAGAGLGYLAHLYREALVANLAAIGLGLLLVFAVGYAIRAAVRALRRANRRMEGIFAEELRKPSPRPR</sequence>
<keyword evidence="1" id="KW-0812">Transmembrane</keyword>
<keyword evidence="1" id="KW-1133">Transmembrane helix</keyword>
<keyword evidence="3" id="KW-1185">Reference proteome</keyword>
<name>A0A1H5R5I3_9PSEU</name>
<evidence type="ECO:0000313" key="2">
    <source>
        <dbReference type="EMBL" id="SEF32647.1"/>
    </source>
</evidence>
<keyword evidence="1" id="KW-0472">Membrane</keyword>
<dbReference type="Proteomes" id="UP000198878">
    <property type="component" value="Unassembled WGS sequence"/>
</dbReference>
<feature type="transmembrane region" description="Helical" evidence="1">
    <location>
        <begin position="39"/>
        <end position="65"/>
    </location>
</feature>
<dbReference type="AlphaFoldDB" id="A0A1H5R5I3"/>
<proteinExistence type="predicted"/>
<accession>A0A1H5R5I3</accession>
<protein>
    <submittedName>
        <fullName evidence="2">Uncharacterized protein</fullName>
    </submittedName>
</protein>